<protein>
    <submittedName>
        <fullName evidence="1">Uncharacterized protein</fullName>
    </submittedName>
</protein>
<dbReference type="AlphaFoldDB" id="A0A4Z1KT33"/>
<sequence>MTRCDTYTGFPVGAAAAVTIADVDFEDATTLDASLELVGDVSLEDVAFVAGAATAKAFSLTILAKISNAEAEGEAEAEVEAEALEVMVLFTDTTVDVF</sequence>
<comment type="caution">
    <text evidence="1">The sequence shown here is derived from an EMBL/GenBank/DDBJ whole genome shotgun (WGS) entry which is preliminary data.</text>
</comment>
<organism evidence="1 2">
    <name type="scientific">Botrytis porri</name>
    <dbReference type="NCBI Taxonomy" id="87229"/>
    <lineage>
        <taxon>Eukaryota</taxon>
        <taxon>Fungi</taxon>
        <taxon>Dikarya</taxon>
        <taxon>Ascomycota</taxon>
        <taxon>Pezizomycotina</taxon>
        <taxon>Leotiomycetes</taxon>
        <taxon>Helotiales</taxon>
        <taxon>Sclerotiniaceae</taxon>
        <taxon>Botrytis</taxon>
    </lineage>
</organism>
<dbReference type="Proteomes" id="UP000297280">
    <property type="component" value="Unassembled WGS sequence"/>
</dbReference>
<proteinExistence type="predicted"/>
<evidence type="ECO:0000313" key="1">
    <source>
        <dbReference type="EMBL" id="TGO86869.1"/>
    </source>
</evidence>
<evidence type="ECO:0000313" key="2">
    <source>
        <dbReference type="Proteomes" id="UP000297280"/>
    </source>
</evidence>
<keyword evidence="2" id="KW-1185">Reference proteome</keyword>
<dbReference type="EMBL" id="PQXO01000269">
    <property type="protein sequence ID" value="TGO86869.1"/>
    <property type="molecule type" value="Genomic_DNA"/>
</dbReference>
<gene>
    <name evidence="1" type="ORF">BPOR_0270g00030</name>
</gene>
<accession>A0A4Z1KT33</accession>
<name>A0A4Z1KT33_9HELO</name>
<reference evidence="1 2" key="1">
    <citation type="submission" date="2017-12" db="EMBL/GenBank/DDBJ databases">
        <title>Comparative genomics of Botrytis spp.</title>
        <authorList>
            <person name="Valero-Jimenez C.A."/>
            <person name="Tapia P."/>
            <person name="Veloso J."/>
            <person name="Silva-Moreno E."/>
            <person name="Staats M."/>
            <person name="Valdes J.H."/>
            <person name="Van Kan J.A.L."/>
        </authorList>
    </citation>
    <scope>NUCLEOTIDE SEQUENCE [LARGE SCALE GENOMIC DNA]</scope>
    <source>
        <strain evidence="1 2">MUCL3349</strain>
    </source>
</reference>